<accession>A0A4C1UU38</accession>
<feature type="region of interest" description="Disordered" evidence="1">
    <location>
        <begin position="64"/>
        <end position="84"/>
    </location>
</feature>
<dbReference type="Proteomes" id="UP000299102">
    <property type="component" value="Unassembled WGS sequence"/>
</dbReference>
<feature type="compositionally biased region" description="Polar residues" evidence="1">
    <location>
        <begin position="154"/>
        <end position="170"/>
    </location>
</feature>
<sequence>MAGALSPTPAVGDDESSRRRSVFYVPLFESFDNYLPLTPEEKEALVSGRKIGNLTMRSRKRYCSDVSRLRSPHPADSSHTESESDISVFGVERRFRRPLSTALSSSETLVKAEESQDLTSPRLVAQSGLLRKARPRLRSSTSCEPRYDRVYNPLGSTSSSKLNDSRTSIGPKTSAKMAILNSNLSLIPDSPKLMTPNKEKSRTLPQNPKYTVADQEQQ</sequence>
<feature type="region of interest" description="Disordered" evidence="1">
    <location>
        <begin position="186"/>
        <end position="218"/>
    </location>
</feature>
<feature type="compositionally biased region" description="Polar residues" evidence="1">
    <location>
        <begin position="203"/>
        <end position="218"/>
    </location>
</feature>
<name>A0A4C1UU38_EUMVA</name>
<reference evidence="2 3" key="1">
    <citation type="journal article" date="2019" name="Commun. Biol.">
        <title>The bagworm genome reveals a unique fibroin gene that provides high tensile strength.</title>
        <authorList>
            <person name="Kono N."/>
            <person name="Nakamura H."/>
            <person name="Ohtoshi R."/>
            <person name="Tomita M."/>
            <person name="Numata K."/>
            <person name="Arakawa K."/>
        </authorList>
    </citation>
    <scope>NUCLEOTIDE SEQUENCE [LARGE SCALE GENOMIC DNA]</scope>
</reference>
<dbReference type="EMBL" id="BGZK01000227">
    <property type="protein sequence ID" value="GBP30013.1"/>
    <property type="molecule type" value="Genomic_DNA"/>
</dbReference>
<evidence type="ECO:0000313" key="3">
    <source>
        <dbReference type="Proteomes" id="UP000299102"/>
    </source>
</evidence>
<evidence type="ECO:0000313" key="2">
    <source>
        <dbReference type="EMBL" id="GBP30013.1"/>
    </source>
</evidence>
<dbReference type="OrthoDB" id="5572587at2759"/>
<proteinExistence type="predicted"/>
<comment type="caution">
    <text evidence="2">The sequence shown here is derived from an EMBL/GenBank/DDBJ whole genome shotgun (WGS) entry which is preliminary data.</text>
</comment>
<dbReference type="AlphaFoldDB" id="A0A4C1UU38"/>
<keyword evidence="3" id="KW-1185">Reference proteome</keyword>
<gene>
    <name evidence="2" type="ORF">EVAR_22914_1</name>
</gene>
<organism evidence="2 3">
    <name type="scientific">Eumeta variegata</name>
    <name type="common">Bagworm moth</name>
    <name type="synonym">Eumeta japonica</name>
    <dbReference type="NCBI Taxonomy" id="151549"/>
    <lineage>
        <taxon>Eukaryota</taxon>
        <taxon>Metazoa</taxon>
        <taxon>Ecdysozoa</taxon>
        <taxon>Arthropoda</taxon>
        <taxon>Hexapoda</taxon>
        <taxon>Insecta</taxon>
        <taxon>Pterygota</taxon>
        <taxon>Neoptera</taxon>
        <taxon>Endopterygota</taxon>
        <taxon>Lepidoptera</taxon>
        <taxon>Glossata</taxon>
        <taxon>Ditrysia</taxon>
        <taxon>Tineoidea</taxon>
        <taxon>Psychidae</taxon>
        <taxon>Oiketicinae</taxon>
        <taxon>Eumeta</taxon>
    </lineage>
</organism>
<evidence type="ECO:0000256" key="1">
    <source>
        <dbReference type="SAM" id="MobiDB-lite"/>
    </source>
</evidence>
<protein>
    <submittedName>
        <fullName evidence="2">Uncharacterized protein</fullName>
    </submittedName>
</protein>
<feature type="region of interest" description="Disordered" evidence="1">
    <location>
        <begin position="133"/>
        <end position="170"/>
    </location>
</feature>